<reference evidence="7 8" key="1">
    <citation type="journal article" date="2009" name="PLoS ONE">
        <title>The complete genome of Teredinibacter turnerae T7901: an intracellular endosymbiont of marine wood-boring bivalves (shipworms).</title>
        <authorList>
            <person name="Yang J.C."/>
            <person name="Madupu R."/>
            <person name="Durkin A.S."/>
            <person name="Ekborg N.A."/>
            <person name="Pedamallu C.S."/>
            <person name="Hostetler J.B."/>
            <person name="Radune D."/>
            <person name="Toms B.S."/>
            <person name="Henrissat B."/>
            <person name="Coutinho P.M."/>
            <person name="Schwarz S."/>
            <person name="Field L."/>
            <person name="Trindade-Silva A.E."/>
            <person name="Soares C.A.G."/>
            <person name="Elshahawi S."/>
            <person name="Hanora A."/>
            <person name="Schmidt E.W."/>
            <person name="Haygood M.G."/>
            <person name="Posfai J."/>
            <person name="Benner J."/>
            <person name="Madinger C."/>
            <person name="Nove J."/>
            <person name="Anton B."/>
            <person name="Chaudhary K."/>
            <person name="Foster J."/>
            <person name="Holman A."/>
            <person name="Kumar S."/>
            <person name="Lessard P.A."/>
            <person name="Luyten Y.A."/>
            <person name="Slatko B."/>
            <person name="Wood N."/>
            <person name="Wu B."/>
            <person name="Teplitski M."/>
            <person name="Mougous J.D."/>
            <person name="Ward N."/>
            <person name="Eisen J.A."/>
            <person name="Badger J.H."/>
            <person name="Distel D.L."/>
        </authorList>
    </citation>
    <scope>NUCLEOTIDE SEQUENCE [LARGE SCALE GENOMIC DNA]</scope>
    <source>
        <strain evidence="8">ATCC 39867 / T7901</strain>
    </source>
</reference>
<evidence type="ECO:0000256" key="1">
    <source>
        <dbReference type="ARBA" id="ARBA00004651"/>
    </source>
</evidence>
<dbReference type="Pfam" id="PF03706">
    <property type="entry name" value="LPG_synthase_TM"/>
    <property type="match status" value="1"/>
</dbReference>
<accession>C5BIA8</accession>
<dbReference type="InterPro" id="IPR022791">
    <property type="entry name" value="L-PG_synthase/AglD"/>
</dbReference>
<dbReference type="AlphaFoldDB" id="C5BIA8"/>
<name>C5BIA8_TERTT</name>
<dbReference type="EMBL" id="CP001614">
    <property type="protein sequence ID" value="ACR11921.1"/>
    <property type="molecule type" value="Genomic_DNA"/>
</dbReference>
<keyword evidence="3 6" id="KW-0812">Transmembrane</keyword>
<evidence type="ECO:0000313" key="7">
    <source>
        <dbReference type="EMBL" id="ACR11921.1"/>
    </source>
</evidence>
<gene>
    <name evidence="7" type="ordered locus">TERTU_4289</name>
</gene>
<dbReference type="RefSeq" id="WP_015818033.1">
    <property type="nucleotide sequence ID" value="NC_012997.1"/>
</dbReference>
<evidence type="ECO:0000256" key="4">
    <source>
        <dbReference type="ARBA" id="ARBA00022989"/>
    </source>
</evidence>
<protein>
    <submittedName>
        <fullName evidence="7">Membrane protein</fullName>
    </submittedName>
</protein>
<sequence>MPYLNKIITVTLISILAYAAWVVFSGYDEVSAGLQRVSAQGFLVLVLLSLFNYGVRFLRWHWMISRVTGISVPLKAHMECYVSGFALTATPGKVGEALRSVYLKEYGVKASDSLAALFAERLIDLISVLIIGSFALFYFEQFQWAAYLVIAVVVVSGLCLRSRLFLQMLESLATNAKHPTVKKVLSGLSRTLQAAAKFMGWRIWLVGLVMGVVSWGAEAWGFVLLVKWLTGNEWILLAAGIYSLSMIVGALSFMPGGLGGAEAVMASMLVMLGVSFSDATVATIICRVVTLWLAIFIGLAVMAKLQMRYKATFRVEE</sequence>
<organism evidence="7 8">
    <name type="scientific">Teredinibacter turnerae (strain ATCC 39867 / T7901)</name>
    <dbReference type="NCBI Taxonomy" id="377629"/>
    <lineage>
        <taxon>Bacteria</taxon>
        <taxon>Pseudomonadati</taxon>
        <taxon>Pseudomonadota</taxon>
        <taxon>Gammaproteobacteria</taxon>
        <taxon>Cellvibrionales</taxon>
        <taxon>Cellvibrionaceae</taxon>
        <taxon>Teredinibacter</taxon>
    </lineage>
</organism>
<feature type="transmembrane region" description="Helical" evidence="6">
    <location>
        <begin position="7"/>
        <end position="27"/>
    </location>
</feature>
<dbReference type="eggNOG" id="COG0392">
    <property type="taxonomic scope" value="Bacteria"/>
</dbReference>
<feature type="transmembrane region" description="Helical" evidence="6">
    <location>
        <begin position="234"/>
        <end position="251"/>
    </location>
</feature>
<dbReference type="Proteomes" id="UP000009080">
    <property type="component" value="Chromosome"/>
</dbReference>
<proteinExistence type="predicted"/>
<evidence type="ECO:0000256" key="5">
    <source>
        <dbReference type="ARBA" id="ARBA00023136"/>
    </source>
</evidence>
<comment type="subcellular location">
    <subcellularLocation>
        <location evidence="1">Cell membrane</location>
        <topology evidence="1">Multi-pass membrane protein</topology>
    </subcellularLocation>
</comment>
<keyword evidence="5 6" id="KW-0472">Membrane</keyword>
<dbReference type="STRING" id="377629.TERTU_4289"/>
<evidence type="ECO:0000256" key="3">
    <source>
        <dbReference type="ARBA" id="ARBA00022692"/>
    </source>
</evidence>
<dbReference type="PANTHER" id="PTHR39087">
    <property type="entry name" value="UPF0104 MEMBRANE PROTEIN MJ1595"/>
    <property type="match status" value="1"/>
</dbReference>
<dbReference type="KEGG" id="ttu:TERTU_4289"/>
<evidence type="ECO:0000256" key="6">
    <source>
        <dbReference type="SAM" id="Phobius"/>
    </source>
</evidence>
<keyword evidence="2" id="KW-1003">Cell membrane</keyword>
<feature type="transmembrane region" description="Helical" evidence="6">
    <location>
        <begin position="282"/>
        <end position="303"/>
    </location>
</feature>
<feature type="transmembrane region" description="Helical" evidence="6">
    <location>
        <begin position="122"/>
        <end position="139"/>
    </location>
</feature>
<dbReference type="NCBIfam" id="TIGR00374">
    <property type="entry name" value="flippase-like domain"/>
    <property type="match status" value="1"/>
</dbReference>
<dbReference type="HOGENOM" id="CLU_075280_0_0_6"/>
<feature type="transmembrane region" description="Helical" evidence="6">
    <location>
        <begin position="145"/>
        <end position="166"/>
    </location>
</feature>
<dbReference type="OrthoDB" id="9799911at2"/>
<feature type="transmembrane region" description="Helical" evidence="6">
    <location>
        <begin position="203"/>
        <end position="228"/>
    </location>
</feature>
<feature type="transmembrane region" description="Helical" evidence="6">
    <location>
        <begin position="258"/>
        <end position="276"/>
    </location>
</feature>
<evidence type="ECO:0000256" key="2">
    <source>
        <dbReference type="ARBA" id="ARBA00022475"/>
    </source>
</evidence>
<evidence type="ECO:0000313" key="8">
    <source>
        <dbReference type="Proteomes" id="UP000009080"/>
    </source>
</evidence>
<keyword evidence="4 6" id="KW-1133">Transmembrane helix</keyword>
<dbReference type="GO" id="GO:0005886">
    <property type="term" value="C:plasma membrane"/>
    <property type="evidence" value="ECO:0007669"/>
    <property type="project" value="UniProtKB-SubCell"/>
</dbReference>
<feature type="transmembrane region" description="Helical" evidence="6">
    <location>
        <begin position="39"/>
        <end position="58"/>
    </location>
</feature>
<keyword evidence="8" id="KW-1185">Reference proteome</keyword>
<dbReference type="PANTHER" id="PTHR39087:SF2">
    <property type="entry name" value="UPF0104 MEMBRANE PROTEIN MJ1595"/>
    <property type="match status" value="1"/>
</dbReference>